<keyword evidence="2" id="KW-1185">Reference proteome</keyword>
<accession>A0ABW4QQ44</accession>
<organism evidence="1 2">
    <name type="scientific">Hymenobacter bucti</name>
    <dbReference type="NCBI Taxonomy" id="1844114"/>
    <lineage>
        <taxon>Bacteria</taxon>
        <taxon>Pseudomonadati</taxon>
        <taxon>Bacteroidota</taxon>
        <taxon>Cytophagia</taxon>
        <taxon>Cytophagales</taxon>
        <taxon>Hymenobacteraceae</taxon>
        <taxon>Hymenobacter</taxon>
    </lineage>
</organism>
<evidence type="ECO:0000313" key="2">
    <source>
        <dbReference type="Proteomes" id="UP001597197"/>
    </source>
</evidence>
<protein>
    <submittedName>
        <fullName evidence="1">DUF4406 domain-containing protein</fullName>
    </submittedName>
</protein>
<dbReference type="Proteomes" id="UP001597197">
    <property type="component" value="Unassembled WGS sequence"/>
</dbReference>
<proteinExistence type="predicted"/>
<dbReference type="EMBL" id="JBHUFD010000001">
    <property type="protein sequence ID" value="MFD1871724.1"/>
    <property type="molecule type" value="Genomic_DNA"/>
</dbReference>
<dbReference type="Gene3D" id="3.40.50.10400">
    <property type="entry name" value="Hypothetical protein PA1492"/>
    <property type="match status" value="1"/>
</dbReference>
<comment type="caution">
    <text evidence="1">The sequence shown here is derived from an EMBL/GenBank/DDBJ whole genome shotgun (WGS) entry which is preliminary data.</text>
</comment>
<dbReference type="RefSeq" id="WP_382312041.1">
    <property type="nucleotide sequence ID" value="NZ_JBHUFD010000001.1"/>
</dbReference>
<evidence type="ECO:0000313" key="1">
    <source>
        <dbReference type="EMBL" id="MFD1871724.1"/>
    </source>
</evidence>
<name>A0ABW4QQ44_9BACT</name>
<reference evidence="2" key="1">
    <citation type="journal article" date="2019" name="Int. J. Syst. Evol. Microbiol.">
        <title>The Global Catalogue of Microorganisms (GCM) 10K type strain sequencing project: providing services to taxonomists for standard genome sequencing and annotation.</title>
        <authorList>
            <consortium name="The Broad Institute Genomics Platform"/>
            <consortium name="The Broad Institute Genome Sequencing Center for Infectious Disease"/>
            <person name="Wu L."/>
            <person name="Ma J."/>
        </authorList>
    </citation>
    <scope>NUCLEOTIDE SEQUENCE [LARGE SCALE GENOMIC DNA]</scope>
    <source>
        <strain evidence="2">CGMCC 1.15795</strain>
    </source>
</reference>
<sequence>MLILIAGPYRSGTADDPARMADNLRRLEAAALPLFRAGHLPLIGEWVALPLLRLAGSTRPGDAPYEEILYPAAHRLLAKCDAVLRLGGASAGADEDVRLAQARGLPVYYRLEDVPGYQAMAGPA</sequence>
<gene>
    <name evidence="1" type="ORF">ACFSDX_04760</name>
</gene>